<dbReference type="NCBIfam" id="TIGR04057">
    <property type="entry name" value="SusC_RagA_signa"/>
    <property type="match status" value="1"/>
</dbReference>
<dbReference type="GO" id="GO:0009279">
    <property type="term" value="C:cell outer membrane"/>
    <property type="evidence" value="ECO:0007669"/>
    <property type="project" value="UniProtKB-SubCell"/>
</dbReference>
<dbReference type="InterPro" id="IPR036942">
    <property type="entry name" value="Beta-barrel_TonB_sf"/>
</dbReference>
<sequence length="914" mass="101322">MVILSSLILSPFVKAQTDSTPQPVTIVPGSNNYNLLYQVQPKKNSTSAVSEVFTPDLIKTNTPTFGGWLAGRVAGLHAFQTSGEPGNDDYSFLLRGQAPMVLIDGTPQSFPSINPEQIESITILKDAVATAMLGMRGGNGAILITTKKGSRNGQHIEASVQHGVQMPTQLPKFVNAYKYATLYNEALANDGLAPLYSQSDLAAYQNGSDPKEHPDVNWQKQVLKNTAPFSRYDVSISGGNLNTRYFVNLDYLHQGGLFKKEGFNTYNTNADYKRYILRSNVQVNLNKFISSSLNLFGRIQNTNQPGANTASIFTNFFNTPNNAYPVLNSDGSLGGNADYLTNIYAQSVLTGYRPSYERDFKVDLNVRGNLDVIAKGLWVKVLGAVNAYQRESTNRSKTFAVFKETTDNAGHPMYTKYGIAGDMVNTITINSQNRLFYTEFSMGYSKEFNGASHLDAIVVASNDNRMVNSELPFNYSGISAKVSYSHNDKYLFEATAGYNGTERFPKSKRYGLFPAVGLGWNIARENFVKNNVEWLNDLKLRVSGGRTGNANVGYYDYYQYYVTGDGYGFGNTIPPAAQTVTLQQGSLANPHITWEKADKISAGLEATLFNRALTFSVDYFNDKYFDLVQTPASGSSMLGTAYAQQNIGTNRYKGLELQATWQREKDGFHYFIAPNVTVLKNKVEYMAEPAWPYSYMAQTGKPVGQAYGYVADGLFNSKDEITAHAFQGNNIVPGDIRYKDLNNDGIIDGFDQQPIGNQQPFVFYGANAGIGYKGLNLTMLWQGAHNRDVQLTGYRAFQNNGKGQAMEMHENRWTPGNNNAGYPRLWVGNNPNNMVTSSYWIRSGNFLRLKNIELGYAIPQKLLPRLKVDQVRFFINATNLVTISKLNDSNIDPENTTGVYPIMKTCTAGVTIKL</sequence>
<dbReference type="InterPro" id="IPR023996">
    <property type="entry name" value="TonB-dep_OMP_SusC/RagA"/>
</dbReference>
<evidence type="ECO:0000256" key="3">
    <source>
        <dbReference type="ARBA" id="ARBA00023237"/>
    </source>
</evidence>
<comment type="subcellular location">
    <subcellularLocation>
        <location evidence="1">Cell outer membrane</location>
    </subcellularLocation>
</comment>
<evidence type="ECO:0000313" key="5">
    <source>
        <dbReference type="EMBL" id="OQP48889.1"/>
    </source>
</evidence>
<comment type="caution">
    <text evidence="5">The sequence shown here is derived from an EMBL/GenBank/DDBJ whole genome shotgun (WGS) entry which is preliminary data.</text>
</comment>
<dbReference type="NCBIfam" id="TIGR04056">
    <property type="entry name" value="OMP_RagA_SusC"/>
    <property type="match status" value="1"/>
</dbReference>
<dbReference type="Proteomes" id="UP000192276">
    <property type="component" value="Unassembled WGS sequence"/>
</dbReference>
<dbReference type="InterPro" id="IPR037066">
    <property type="entry name" value="Plug_dom_sf"/>
</dbReference>
<reference evidence="6" key="1">
    <citation type="submission" date="2016-04" db="EMBL/GenBank/DDBJ databases">
        <authorList>
            <person name="Chen L."/>
            <person name="Zhuang W."/>
            <person name="Wang G."/>
        </authorList>
    </citation>
    <scope>NUCLEOTIDE SEQUENCE [LARGE SCALE GENOMIC DNA]</scope>
    <source>
        <strain evidence="6">208</strain>
    </source>
</reference>
<dbReference type="SUPFAM" id="SSF56935">
    <property type="entry name" value="Porins"/>
    <property type="match status" value="1"/>
</dbReference>
<gene>
    <name evidence="5" type="ORF">A4R26_07230</name>
</gene>
<evidence type="ECO:0000259" key="4">
    <source>
        <dbReference type="Pfam" id="PF07715"/>
    </source>
</evidence>
<dbReference type="Gene3D" id="2.170.130.10">
    <property type="entry name" value="TonB-dependent receptor, plug domain"/>
    <property type="match status" value="1"/>
</dbReference>
<dbReference type="Pfam" id="PF07715">
    <property type="entry name" value="Plug"/>
    <property type="match status" value="1"/>
</dbReference>
<dbReference type="STRING" id="550983.A4R26_07230"/>
<evidence type="ECO:0000256" key="2">
    <source>
        <dbReference type="ARBA" id="ARBA00023136"/>
    </source>
</evidence>
<organism evidence="5 6">
    <name type="scientific">Niastella populi</name>
    <dbReference type="NCBI Taxonomy" id="550983"/>
    <lineage>
        <taxon>Bacteria</taxon>
        <taxon>Pseudomonadati</taxon>
        <taxon>Bacteroidota</taxon>
        <taxon>Chitinophagia</taxon>
        <taxon>Chitinophagales</taxon>
        <taxon>Chitinophagaceae</taxon>
        <taxon>Niastella</taxon>
    </lineage>
</organism>
<accession>A0A1V9ERW6</accession>
<feature type="domain" description="TonB-dependent receptor plug" evidence="4">
    <location>
        <begin position="42"/>
        <end position="141"/>
    </location>
</feature>
<dbReference type="Gene3D" id="2.40.170.20">
    <property type="entry name" value="TonB-dependent receptor, beta-barrel domain"/>
    <property type="match status" value="1"/>
</dbReference>
<keyword evidence="2" id="KW-0472">Membrane</keyword>
<evidence type="ECO:0000256" key="1">
    <source>
        <dbReference type="ARBA" id="ARBA00004442"/>
    </source>
</evidence>
<dbReference type="InterPro" id="IPR023997">
    <property type="entry name" value="TonB-dep_OMP_SusC/RagA_CS"/>
</dbReference>
<protein>
    <recommendedName>
        <fullName evidence="4">TonB-dependent receptor plug domain-containing protein</fullName>
    </recommendedName>
</protein>
<keyword evidence="3" id="KW-0998">Cell outer membrane</keyword>
<dbReference type="InterPro" id="IPR012910">
    <property type="entry name" value="Plug_dom"/>
</dbReference>
<evidence type="ECO:0000313" key="6">
    <source>
        <dbReference type="Proteomes" id="UP000192276"/>
    </source>
</evidence>
<dbReference type="EMBL" id="LWBP01000232">
    <property type="protein sequence ID" value="OQP48889.1"/>
    <property type="molecule type" value="Genomic_DNA"/>
</dbReference>
<keyword evidence="6" id="KW-1185">Reference proteome</keyword>
<dbReference type="AlphaFoldDB" id="A0A1V9ERW6"/>
<name>A0A1V9ERW6_9BACT</name>
<proteinExistence type="predicted"/>